<keyword evidence="11" id="KW-1185">Reference proteome</keyword>
<accession>A0A5J9T266</accession>
<keyword evidence="5" id="KW-0677">Repeat</keyword>
<dbReference type="Gene3D" id="3.30.40.10">
    <property type="entry name" value="Zinc/RING finger domain, C3HC4 (zinc finger)"/>
    <property type="match status" value="1"/>
</dbReference>
<dbReference type="SUPFAM" id="SSF48371">
    <property type="entry name" value="ARM repeat"/>
    <property type="match status" value="1"/>
</dbReference>
<dbReference type="InterPro" id="IPR057623">
    <property type="entry name" value="PUB12-19-like_N"/>
</dbReference>
<dbReference type="GO" id="GO:0016567">
    <property type="term" value="P:protein ubiquitination"/>
    <property type="evidence" value="ECO:0007669"/>
    <property type="project" value="UniProtKB-UniPathway"/>
</dbReference>
<evidence type="ECO:0000256" key="1">
    <source>
        <dbReference type="ARBA" id="ARBA00000900"/>
    </source>
</evidence>
<feature type="compositionally biased region" description="Pro residues" evidence="8">
    <location>
        <begin position="1"/>
        <end position="11"/>
    </location>
</feature>
<feature type="region of interest" description="Disordered" evidence="8">
    <location>
        <begin position="751"/>
        <end position="780"/>
    </location>
</feature>
<evidence type="ECO:0000256" key="2">
    <source>
        <dbReference type="ARBA" id="ARBA00004906"/>
    </source>
</evidence>
<dbReference type="FunFam" id="1.20.930.20:FF:000002">
    <property type="entry name" value="RING-type E3 ubiquitin transferase"/>
    <property type="match status" value="1"/>
</dbReference>
<comment type="caution">
    <text evidence="10">The sequence shown here is derived from an EMBL/GenBank/DDBJ whole genome shotgun (WGS) entry which is preliminary data.</text>
</comment>
<organism evidence="10 11">
    <name type="scientific">Eragrostis curvula</name>
    <name type="common">weeping love grass</name>
    <dbReference type="NCBI Taxonomy" id="38414"/>
    <lineage>
        <taxon>Eukaryota</taxon>
        <taxon>Viridiplantae</taxon>
        <taxon>Streptophyta</taxon>
        <taxon>Embryophyta</taxon>
        <taxon>Tracheophyta</taxon>
        <taxon>Spermatophyta</taxon>
        <taxon>Magnoliopsida</taxon>
        <taxon>Liliopsida</taxon>
        <taxon>Poales</taxon>
        <taxon>Poaceae</taxon>
        <taxon>PACMAD clade</taxon>
        <taxon>Chloridoideae</taxon>
        <taxon>Eragrostideae</taxon>
        <taxon>Eragrostidinae</taxon>
        <taxon>Eragrostis</taxon>
    </lineage>
</organism>
<evidence type="ECO:0000256" key="6">
    <source>
        <dbReference type="ARBA" id="ARBA00022786"/>
    </source>
</evidence>
<dbReference type="InterPro" id="IPR013083">
    <property type="entry name" value="Znf_RING/FYVE/PHD"/>
</dbReference>
<reference evidence="10 11" key="1">
    <citation type="journal article" date="2019" name="Sci. Rep.">
        <title>A high-quality genome of Eragrostis curvula grass provides insights into Poaceae evolution and supports new strategies to enhance forage quality.</title>
        <authorList>
            <person name="Carballo J."/>
            <person name="Santos B.A.C.M."/>
            <person name="Zappacosta D."/>
            <person name="Garbus I."/>
            <person name="Selva J.P."/>
            <person name="Gallo C.A."/>
            <person name="Diaz A."/>
            <person name="Albertini E."/>
            <person name="Caccamo M."/>
            <person name="Echenique V."/>
        </authorList>
    </citation>
    <scope>NUCLEOTIDE SEQUENCE [LARGE SCALE GENOMIC DNA]</scope>
    <source>
        <strain evidence="11">cv. Victoria</strain>
        <tissue evidence="10">Leaf</tissue>
    </source>
</reference>
<sequence>MPPPTQPPSSPDDPEPSAAREMDDEDLVEELLATVNSARAFAEFRRTQRKECANLLRWLQLVLPLLEELRDSAPRLTDNAYRRLALLGRAFAAARRLLRSCHDGSKIFLALESEAVLTKFRNVYEKMHGALDGMPYAELAISDEVMEQVELMNAQLMRCKKRTDTQDIELSMDLMVILQNKEDERNADRAILERLAKKLELQTLAELRAETMAIKKLINERSGQHADSTKQIIELLNKFKRIAGVDETNVLGDVSMPKSLGKCPSLMIPNDFLCPITLEIMTDPVIIATGQSYERRSIQKWIDRGERTCPKTREPLAHLSLAPNYALKNLILQWCEKHMVELQKREPEPAAERGDQRKEEEIPSLVEDLSSIHPEVQRKAAKRIRMLSKESPENRRLIADNGGIPALIGLLAYPDKKVQENTVTTLLNLSIDDNNKVLITRGGAIPLVVEILRSGSAEAQENSAAALFSLSMVDENKAAIGRLGGIAPLVELLRSGTPRGKKDAATAIFNLVLSPQNKARATQAGIVPALLAVIDDGPALGMVDEALSIFLLLSSHAACRAEVGTTAFVEKLVRLIKDGTPKNKECALSVLLELGSNSKPLLVHALRFGLHEDLSKIAKNGTSRAQRKANSLIQLARNDSWNILGGNLEAMRFESRMQWTIGNDGSTDMWTRTFLDPQERHFLFRETKAPWDCRHKAWVGSSLFPLRLVSLRLAALAWRMKYFCAWLATCVGVGVFTNNCEMFRRSPRPYFSSPSRNSLRKNEKEKNIASGSKTGPDVAT</sequence>
<dbReference type="PANTHER" id="PTHR23315:SF359">
    <property type="entry name" value="RING-TYPE E3 UBIQUITIN TRANSFERASE"/>
    <property type="match status" value="1"/>
</dbReference>
<evidence type="ECO:0000313" key="11">
    <source>
        <dbReference type="Proteomes" id="UP000324897"/>
    </source>
</evidence>
<evidence type="ECO:0000259" key="9">
    <source>
        <dbReference type="PROSITE" id="PS51698"/>
    </source>
</evidence>
<gene>
    <name evidence="10" type="ORF">EJB05_48624</name>
</gene>
<feature type="region of interest" description="Disordered" evidence="8">
    <location>
        <begin position="345"/>
        <end position="365"/>
    </location>
</feature>
<dbReference type="GO" id="GO:0061630">
    <property type="term" value="F:ubiquitin protein ligase activity"/>
    <property type="evidence" value="ECO:0007669"/>
    <property type="project" value="UniProtKB-EC"/>
</dbReference>
<comment type="catalytic activity">
    <reaction evidence="1">
        <text>S-ubiquitinyl-[E2 ubiquitin-conjugating enzyme]-L-cysteine + [acceptor protein]-L-lysine = [E2 ubiquitin-conjugating enzyme]-L-cysteine + N(6)-ubiquitinyl-[acceptor protein]-L-lysine.</text>
        <dbReference type="EC" id="2.3.2.27"/>
    </reaction>
</comment>
<feature type="repeat" description="ARM" evidence="7">
    <location>
        <begin position="443"/>
        <end position="485"/>
    </location>
</feature>
<feature type="repeat" description="ARM" evidence="7">
    <location>
        <begin position="402"/>
        <end position="444"/>
    </location>
</feature>
<keyword evidence="6" id="KW-0833">Ubl conjugation pathway</keyword>
<dbReference type="EMBL" id="RWGY01000051">
    <property type="protein sequence ID" value="TVU05459.1"/>
    <property type="molecule type" value="Genomic_DNA"/>
</dbReference>
<dbReference type="Proteomes" id="UP000324897">
    <property type="component" value="Unassembled WGS sequence"/>
</dbReference>
<dbReference type="Pfam" id="PF25368">
    <property type="entry name" value="PUB10_N"/>
    <property type="match status" value="1"/>
</dbReference>
<dbReference type="Gene3D" id="1.25.10.10">
    <property type="entry name" value="Leucine-rich Repeat Variant"/>
    <property type="match status" value="1"/>
</dbReference>
<comment type="pathway">
    <text evidence="2">Protein modification; protein ubiquitination.</text>
</comment>
<dbReference type="InterPro" id="IPR003613">
    <property type="entry name" value="Ubox_domain"/>
</dbReference>
<dbReference type="Pfam" id="PF25598">
    <property type="entry name" value="ARM_PUB"/>
    <property type="match status" value="1"/>
</dbReference>
<dbReference type="EC" id="2.3.2.27" evidence="3"/>
<dbReference type="PROSITE" id="PS50176">
    <property type="entry name" value="ARM_REPEAT"/>
    <property type="match status" value="3"/>
</dbReference>
<dbReference type="InterPro" id="IPR011989">
    <property type="entry name" value="ARM-like"/>
</dbReference>
<feature type="domain" description="U-box" evidence="9">
    <location>
        <begin position="267"/>
        <end position="341"/>
    </location>
</feature>
<dbReference type="AlphaFoldDB" id="A0A5J9T266"/>
<feature type="non-terminal residue" evidence="10">
    <location>
        <position position="1"/>
    </location>
</feature>
<dbReference type="SMART" id="SM00504">
    <property type="entry name" value="Ubox"/>
    <property type="match status" value="1"/>
</dbReference>
<dbReference type="Gramene" id="TVU05459">
    <property type="protein sequence ID" value="TVU05459"/>
    <property type="gene ID" value="EJB05_48624"/>
</dbReference>
<dbReference type="Pfam" id="PF04564">
    <property type="entry name" value="U-box"/>
    <property type="match status" value="1"/>
</dbReference>
<proteinExistence type="predicted"/>
<feature type="repeat" description="ARM" evidence="7">
    <location>
        <begin position="484"/>
        <end position="526"/>
    </location>
</feature>
<evidence type="ECO:0000256" key="8">
    <source>
        <dbReference type="SAM" id="MobiDB-lite"/>
    </source>
</evidence>
<evidence type="ECO:0000256" key="3">
    <source>
        <dbReference type="ARBA" id="ARBA00012483"/>
    </source>
</evidence>
<name>A0A5J9T266_9POAL</name>
<evidence type="ECO:0000256" key="4">
    <source>
        <dbReference type="ARBA" id="ARBA00022679"/>
    </source>
</evidence>
<dbReference type="UniPathway" id="UPA00143"/>
<evidence type="ECO:0000256" key="5">
    <source>
        <dbReference type="ARBA" id="ARBA00022737"/>
    </source>
</evidence>
<evidence type="ECO:0000256" key="7">
    <source>
        <dbReference type="PROSITE-ProRule" id="PRU00259"/>
    </source>
</evidence>
<keyword evidence="4" id="KW-0808">Transferase</keyword>
<dbReference type="SMART" id="SM00185">
    <property type="entry name" value="ARM"/>
    <property type="match status" value="5"/>
</dbReference>
<feature type="region of interest" description="Disordered" evidence="8">
    <location>
        <begin position="1"/>
        <end position="24"/>
    </location>
</feature>
<protein>
    <recommendedName>
        <fullName evidence="3">RING-type E3 ubiquitin transferase</fullName>
        <ecNumber evidence="3">2.3.2.27</ecNumber>
    </recommendedName>
</protein>
<feature type="compositionally biased region" description="Basic and acidic residues" evidence="8">
    <location>
        <begin position="345"/>
        <end position="361"/>
    </location>
</feature>
<dbReference type="InterPro" id="IPR016024">
    <property type="entry name" value="ARM-type_fold"/>
</dbReference>
<dbReference type="InterPro" id="IPR000225">
    <property type="entry name" value="Armadillo"/>
</dbReference>
<dbReference type="FunFam" id="1.25.10.10:FF:000082">
    <property type="entry name" value="RING-type E3 ubiquitin transferase"/>
    <property type="match status" value="1"/>
</dbReference>
<dbReference type="CDD" id="cd16664">
    <property type="entry name" value="RING-Ubox_PUB"/>
    <property type="match status" value="1"/>
</dbReference>
<dbReference type="SUPFAM" id="SSF57850">
    <property type="entry name" value="RING/U-box"/>
    <property type="match status" value="1"/>
</dbReference>
<evidence type="ECO:0000313" key="10">
    <source>
        <dbReference type="EMBL" id="TVU05459.1"/>
    </source>
</evidence>
<dbReference type="FunFam" id="3.30.40.10:FF:000335">
    <property type="entry name" value="RING-type E3 ubiquitin transferase"/>
    <property type="match status" value="1"/>
</dbReference>
<dbReference type="InterPro" id="IPR045210">
    <property type="entry name" value="RING-Ubox_PUB"/>
</dbReference>
<dbReference type="PANTHER" id="PTHR23315">
    <property type="entry name" value="U BOX DOMAIN-CONTAINING"/>
    <property type="match status" value="1"/>
</dbReference>
<dbReference type="OrthoDB" id="7537227at2759"/>
<dbReference type="InterPro" id="IPR058678">
    <property type="entry name" value="ARM_PUB"/>
</dbReference>
<dbReference type="PROSITE" id="PS51698">
    <property type="entry name" value="U_BOX"/>
    <property type="match status" value="1"/>
</dbReference>